<feature type="compositionally biased region" description="Low complexity" evidence="1">
    <location>
        <begin position="403"/>
        <end position="415"/>
    </location>
</feature>
<sequence>MKKKATKRQKCHKFKEEKLTGISPIETVESMVYKNKSITDHDAPKLHDVLDRDQCSVKSKPKYHRKSRKIICPNCKEKVEIISTTEEEENLKCDSSTYGSKEISPTTAYACRAPLSKNHKGKIENDGDICFHEPRCEMVPVCQILPCDDNYLNSKSNKSQTSPKQNTRVIRITKACRHHPPCTVVPSCQRANVLKNNCEYIPPCLHRPRCVNLPLCVPFSKSMHYEEVNKHVDENENSECPHVPRCKYIPLCQHDSLVNNVNHQIHMIPQMQHACEFMNGYQTPAFLITPQTNCMPNSYSPCQVSSPNTCSYKPSKSCQYDCTDNKCYTFNVPKASNSNEMVVFIRDVGCQFRNKNYSPKESVMQSKVSSESIDFVDVKIDKYYTDVHTLRYEDKFTNPISGGEVSLSSGSLSTSIENNTNSPSHEQRATRNSPRSRQTGFSPEAAYVTAFNIYGEPTATAAHISPNSLKELSKCDARMCRDCLNPSNVKSRKSLLNHKYKKMFNRRKKCRSSRHVNLNRSKQIIYLKTIEKNNYV</sequence>
<evidence type="ECO:0000313" key="3">
    <source>
        <dbReference type="Proteomes" id="UP000791440"/>
    </source>
</evidence>
<feature type="region of interest" description="Disordered" evidence="1">
    <location>
        <begin position="403"/>
        <end position="441"/>
    </location>
</feature>
<dbReference type="EMBL" id="JH668313">
    <property type="protein sequence ID" value="KAG6444751.1"/>
    <property type="molecule type" value="Genomic_DNA"/>
</dbReference>
<evidence type="ECO:0000313" key="2">
    <source>
        <dbReference type="EMBL" id="KAG6444751.1"/>
    </source>
</evidence>
<comment type="caution">
    <text evidence="2">The sequence shown here is derived from an EMBL/GenBank/DDBJ whole genome shotgun (WGS) entry which is preliminary data.</text>
</comment>
<dbReference type="AlphaFoldDB" id="A0A921YRX5"/>
<organism evidence="2 3">
    <name type="scientific">Manduca sexta</name>
    <name type="common">Tobacco hawkmoth</name>
    <name type="synonym">Tobacco hornworm</name>
    <dbReference type="NCBI Taxonomy" id="7130"/>
    <lineage>
        <taxon>Eukaryota</taxon>
        <taxon>Metazoa</taxon>
        <taxon>Ecdysozoa</taxon>
        <taxon>Arthropoda</taxon>
        <taxon>Hexapoda</taxon>
        <taxon>Insecta</taxon>
        <taxon>Pterygota</taxon>
        <taxon>Neoptera</taxon>
        <taxon>Endopterygota</taxon>
        <taxon>Lepidoptera</taxon>
        <taxon>Glossata</taxon>
        <taxon>Ditrysia</taxon>
        <taxon>Bombycoidea</taxon>
        <taxon>Sphingidae</taxon>
        <taxon>Sphinginae</taxon>
        <taxon>Sphingini</taxon>
        <taxon>Manduca</taxon>
    </lineage>
</organism>
<name>A0A921YRX5_MANSE</name>
<evidence type="ECO:0000256" key="1">
    <source>
        <dbReference type="SAM" id="MobiDB-lite"/>
    </source>
</evidence>
<protein>
    <submittedName>
        <fullName evidence="2">Uncharacterized protein</fullName>
    </submittedName>
</protein>
<gene>
    <name evidence="2" type="ORF">O3G_MSEX003505</name>
</gene>
<dbReference type="Proteomes" id="UP000791440">
    <property type="component" value="Unassembled WGS sequence"/>
</dbReference>
<reference evidence="2" key="1">
    <citation type="journal article" date="2016" name="Insect Biochem. Mol. Biol.">
        <title>Multifaceted biological insights from a draft genome sequence of the tobacco hornworm moth, Manduca sexta.</title>
        <authorList>
            <person name="Kanost M.R."/>
            <person name="Arrese E.L."/>
            <person name="Cao X."/>
            <person name="Chen Y.R."/>
            <person name="Chellapilla S."/>
            <person name="Goldsmith M.R."/>
            <person name="Grosse-Wilde E."/>
            <person name="Heckel D.G."/>
            <person name="Herndon N."/>
            <person name="Jiang H."/>
            <person name="Papanicolaou A."/>
            <person name="Qu J."/>
            <person name="Soulages J.L."/>
            <person name="Vogel H."/>
            <person name="Walters J."/>
            <person name="Waterhouse R.M."/>
            <person name="Ahn S.J."/>
            <person name="Almeida F.C."/>
            <person name="An C."/>
            <person name="Aqrawi P."/>
            <person name="Bretschneider A."/>
            <person name="Bryant W.B."/>
            <person name="Bucks S."/>
            <person name="Chao H."/>
            <person name="Chevignon G."/>
            <person name="Christen J.M."/>
            <person name="Clarke D.F."/>
            <person name="Dittmer N.T."/>
            <person name="Ferguson L.C.F."/>
            <person name="Garavelou S."/>
            <person name="Gordon K.H.J."/>
            <person name="Gunaratna R.T."/>
            <person name="Han Y."/>
            <person name="Hauser F."/>
            <person name="He Y."/>
            <person name="Heidel-Fischer H."/>
            <person name="Hirsh A."/>
            <person name="Hu Y."/>
            <person name="Jiang H."/>
            <person name="Kalra D."/>
            <person name="Klinner C."/>
            <person name="Konig C."/>
            <person name="Kovar C."/>
            <person name="Kroll A.R."/>
            <person name="Kuwar S.S."/>
            <person name="Lee S.L."/>
            <person name="Lehman R."/>
            <person name="Li K."/>
            <person name="Li Z."/>
            <person name="Liang H."/>
            <person name="Lovelace S."/>
            <person name="Lu Z."/>
            <person name="Mansfield J.H."/>
            <person name="McCulloch K.J."/>
            <person name="Mathew T."/>
            <person name="Morton B."/>
            <person name="Muzny D.M."/>
            <person name="Neunemann D."/>
            <person name="Ongeri F."/>
            <person name="Pauchet Y."/>
            <person name="Pu L.L."/>
            <person name="Pyrousis I."/>
            <person name="Rao X.J."/>
            <person name="Redding A."/>
            <person name="Roesel C."/>
            <person name="Sanchez-Gracia A."/>
            <person name="Schaack S."/>
            <person name="Shukla A."/>
            <person name="Tetreau G."/>
            <person name="Wang Y."/>
            <person name="Xiong G.H."/>
            <person name="Traut W."/>
            <person name="Walsh T.K."/>
            <person name="Worley K.C."/>
            <person name="Wu D."/>
            <person name="Wu W."/>
            <person name="Wu Y.Q."/>
            <person name="Zhang X."/>
            <person name="Zou Z."/>
            <person name="Zucker H."/>
            <person name="Briscoe A.D."/>
            <person name="Burmester T."/>
            <person name="Clem R.J."/>
            <person name="Feyereisen R."/>
            <person name="Grimmelikhuijzen C.J.P."/>
            <person name="Hamodrakas S.J."/>
            <person name="Hansson B.S."/>
            <person name="Huguet E."/>
            <person name="Jermiin L.S."/>
            <person name="Lan Q."/>
            <person name="Lehman H.K."/>
            <person name="Lorenzen M."/>
            <person name="Merzendorfer H."/>
            <person name="Michalopoulos I."/>
            <person name="Morton D.B."/>
            <person name="Muthukrishnan S."/>
            <person name="Oakeshott J.G."/>
            <person name="Palmer W."/>
            <person name="Park Y."/>
            <person name="Passarelli A.L."/>
            <person name="Rozas J."/>
            <person name="Schwartz L.M."/>
            <person name="Smith W."/>
            <person name="Southgate A."/>
            <person name="Vilcinskas A."/>
            <person name="Vogt R."/>
            <person name="Wang P."/>
            <person name="Werren J."/>
            <person name="Yu X.Q."/>
            <person name="Zhou J.J."/>
            <person name="Brown S.J."/>
            <person name="Scherer S.E."/>
            <person name="Richards S."/>
            <person name="Blissard G.W."/>
        </authorList>
    </citation>
    <scope>NUCLEOTIDE SEQUENCE</scope>
</reference>
<keyword evidence="3" id="KW-1185">Reference proteome</keyword>
<accession>A0A921YRX5</accession>
<feature type="compositionally biased region" description="Polar residues" evidence="1">
    <location>
        <begin position="416"/>
        <end position="441"/>
    </location>
</feature>
<reference evidence="2" key="2">
    <citation type="submission" date="2020-12" db="EMBL/GenBank/DDBJ databases">
        <authorList>
            <person name="Kanost M."/>
        </authorList>
    </citation>
    <scope>NUCLEOTIDE SEQUENCE</scope>
</reference>
<proteinExistence type="predicted"/>